<dbReference type="PANTHER" id="PTHR11606:SF13">
    <property type="entry name" value="GLUTAMATE DEHYDROGENASE 1, MITOCHONDRIAL"/>
    <property type="match status" value="1"/>
</dbReference>
<dbReference type="Gene3D" id="3.40.50.10860">
    <property type="entry name" value="Leucine Dehydrogenase, chain A, domain 1"/>
    <property type="match status" value="1"/>
</dbReference>
<evidence type="ECO:0000256" key="3">
    <source>
        <dbReference type="PIRNR" id="PIRNR000185"/>
    </source>
</evidence>
<dbReference type="Proteomes" id="UP001431019">
    <property type="component" value="Unassembled WGS sequence"/>
</dbReference>
<dbReference type="PANTHER" id="PTHR11606">
    <property type="entry name" value="GLUTAMATE DEHYDROGENASE"/>
    <property type="match status" value="1"/>
</dbReference>
<dbReference type="PRINTS" id="PR00082">
    <property type="entry name" value="GLFDHDRGNASE"/>
</dbReference>
<dbReference type="Pfam" id="PF02812">
    <property type="entry name" value="ELFV_dehydrog_N"/>
    <property type="match status" value="1"/>
</dbReference>
<sequence>MSSQQEAVQAAATLQSVPSYLNRDDLGPWGNYLRQVDRVAPYLGSLSRWLETLKRPKRILVVDVPIELDNGTVAHFEGYRVQHNVSRGPGKGGVRYHQDVTLSEVMALSAWMSVKNAAVNVPYGGAKGGIRVDPRTLSRGELERVTRRYTSEIGIIIGPNTDIPAPDVNTNEQIMAWMMDTYSMNQGQTATGVVTGKPITLGGSLGRREATGRGVFVVGCEAARRIGFDIEGARIAVQGFGNVGGIAARLFQEAGAKVVAVQDHTGSVYKSTGIDAVALLDHVAKTGGVGGFVEADAITNEEFWTVESDILIPAALENQITEINAGKIKTRIIVEGANGPTTTAADDILHERGILVIPDVVANAGGVTVSYFEWVQDFSSFFWTEEEINERLERVMREAFAAVWQVSSEQNVSVRTAAFIVACKRILQARELRGLYP</sequence>
<keyword evidence="2 3" id="KW-0560">Oxidoreductase</keyword>
<keyword evidence="7" id="KW-1185">Reference proteome</keyword>
<evidence type="ECO:0000256" key="4">
    <source>
        <dbReference type="RuleBase" id="RU004417"/>
    </source>
</evidence>
<comment type="similarity">
    <text evidence="1 3 4">Belongs to the Glu/Leu/Phe/Val dehydrogenases family.</text>
</comment>
<gene>
    <name evidence="6" type="ORF">LJ656_15485</name>
</gene>
<dbReference type="InterPro" id="IPR006097">
    <property type="entry name" value="Glu/Leu/Phe/Val/Trp_DH_dimer"/>
</dbReference>
<dbReference type="PIRSF" id="PIRSF000185">
    <property type="entry name" value="Glu_DH"/>
    <property type="match status" value="1"/>
</dbReference>
<dbReference type="InterPro" id="IPR036291">
    <property type="entry name" value="NAD(P)-bd_dom_sf"/>
</dbReference>
<name>A0ABS8JWC4_9BURK</name>
<dbReference type="RefSeq" id="WP_230510295.1">
    <property type="nucleotide sequence ID" value="NZ_JAJITD010000007.1"/>
</dbReference>
<evidence type="ECO:0000313" key="6">
    <source>
        <dbReference type="EMBL" id="MCC8393999.1"/>
    </source>
</evidence>
<dbReference type="Pfam" id="PF00208">
    <property type="entry name" value="ELFV_dehydrog"/>
    <property type="match status" value="1"/>
</dbReference>
<dbReference type="InterPro" id="IPR014362">
    <property type="entry name" value="Glu_DH"/>
</dbReference>
<organism evidence="6 7">
    <name type="scientific">Paraburkholderia sejongensis</name>
    <dbReference type="NCBI Taxonomy" id="2886946"/>
    <lineage>
        <taxon>Bacteria</taxon>
        <taxon>Pseudomonadati</taxon>
        <taxon>Pseudomonadota</taxon>
        <taxon>Betaproteobacteria</taxon>
        <taxon>Burkholderiales</taxon>
        <taxon>Burkholderiaceae</taxon>
        <taxon>Paraburkholderia</taxon>
    </lineage>
</organism>
<evidence type="ECO:0000256" key="2">
    <source>
        <dbReference type="ARBA" id="ARBA00023002"/>
    </source>
</evidence>
<dbReference type="SUPFAM" id="SSF53223">
    <property type="entry name" value="Aminoacid dehydrogenase-like, N-terminal domain"/>
    <property type="match status" value="1"/>
</dbReference>
<evidence type="ECO:0000313" key="7">
    <source>
        <dbReference type="Proteomes" id="UP001431019"/>
    </source>
</evidence>
<dbReference type="InterPro" id="IPR033524">
    <property type="entry name" value="Glu/Leu/Phe/Val_DH_AS"/>
</dbReference>
<dbReference type="InterPro" id="IPR033922">
    <property type="entry name" value="NAD_bind_Glu_DH"/>
</dbReference>
<dbReference type="EMBL" id="JAJITD010000007">
    <property type="protein sequence ID" value="MCC8393999.1"/>
    <property type="molecule type" value="Genomic_DNA"/>
</dbReference>
<dbReference type="InterPro" id="IPR046346">
    <property type="entry name" value="Aminoacid_DH-like_N_sf"/>
</dbReference>
<feature type="domain" description="Glutamate/phenylalanine/leucine/valine/L-tryptophan dehydrogenase C-terminal" evidence="5">
    <location>
        <begin position="204"/>
        <end position="434"/>
    </location>
</feature>
<proteinExistence type="inferred from homology"/>
<comment type="caution">
    <text evidence="6">The sequence shown here is derived from an EMBL/GenBank/DDBJ whole genome shotgun (WGS) entry which is preliminary data.</text>
</comment>
<dbReference type="CDD" id="cd01076">
    <property type="entry name" value="NAD_bind_1_Glu_DH"/>
    <property type="match status" value="1"/>
</dbReference>
<accession>A0ABS8JWC4</accession>
<dbReference type="SMART" id="SM00839">
    <property type="entry name" value="ELFV_dehydrog"/>
    <property type="match status" value="1"/>
</dbReference>
<dbReference type="Gene3D" id="1.10.8.1210">
    <property type="match status" value="1"/>
</dbReference>
<evidence type="ECO:0000259" key="5">
    <source>
        <dbReference type="SMART" id="SM00839"/>
    </source>
</evidence>
<reference evidence="6 7" key="1">
    <citation type="submission" date="2021-11" db="EMBL/GenBank/DDBJ databases">
        <authorList>
            <person name="Oh E.-T."/>
            <person name="Kim S.-B."/>
        </authorList>
    </citation>
    <scope>NUCLEOTIDE SEQUENCE [LARGE SCALE GENOMIC DNA]</scope>
    <source>
        <strain evidence="6 7">MMS20-SJTR3</strain>
    </source>
</reference>
<dbReference type="InterPro" id="IPR006096">
    <property type="entry name" value="Glu/Leu/Phe/Val/Trp_DH_C"/>
</dbReference>
<dbReference type="Gene3D" id="3.40.50.720">
    <property type="entry name" value="NAD(P)-binding Rossmann-like Domain"/>
    <property type="match status" value="1"/>
</dbReference>
<dbReference type="InterPro" id="IPR006095">
    <property type="entry name" value="Glu/Leu/Phe/Val/Trp_DH"/>
</dbReference>
<dbReference type="PROSITE" id="PS00074">
    <property type="entry name" value="GLFV_DEHYDROGENASE"/>
    <property type="match status" value="1"/>
</dbReference>
<dbReference type="SUPFAM" id="SSF51735">
    <property type="entry name" value="NAD(P)-binding Rossmann-fold domains"/>
    <property type="match status" value="1"/>
</dbReference>
<evidence type="ECO:0000256" key="1">
    <source>
        <dbReference type="ARBA" id="ARBA00006382"/>
    </source>
</evidence>
<protein>
    <recommendedName>
        <fullName evidence="3">Glutamate dehydrogenase</fullName>
    </recommendedName>
</protein>